<protein>
    <submittedName>
        <fullName evidence="2">Uncharacterized protein</fullName>
    </submittedName>
</protein>
<organism evidence="2 3">
    <name type="scientific">Nostoc sphaeroides CCNUC1</name>
    <dbReference type="NCBI Taxonomy" id="2653204"/>
    <lineage>
        <taxon>Bacteria</taxon>
        <taxon>Bacillati</taxon>
        <taxon>Cyanobacteriota</taxon>
        <taxon>Cyanophyceae</taxon>
        <taxon>Nostocales</taxon>
        <taxon>Nostocaceae</taxon>
        <taxon>Nostoc</taxon>
    </lineage>
</organism>
<dbReference type="AlphaFoldDB" id="A0A5P8VWL1"/>
<gene>
    <name evidence="2" type="ORF">GXM_02239</name>
</gene>
<reference evidence="2 3" key="1">
    <citation type="submission" date="2019-10" db="EMBL/GenBank/DDBJ databases">
        <title>Genomic and transcriptomic insights into the perfect genentic adaptation of a filamentous nitrogen-fixing cyanobacterium to rice fields.</title>
        <authorList>
            <person name="Chen Z."/>
        </authorList>
    </citation>
    <scope>NUCLEOTIDE SEQUENCE [LARGE SCALE GENOMIC DNA]</scope>
    <source>
        <strain evidence="2">CCNUC1</strain>
    </source>
</reference>
<feature type="transmembrane region" description="Helical" evidence="1">
    <location>
        <begin position="48"/>
        <end position="71"/>
    </location>
</feature>
<dbReference type="Proteomes" id="UP000326678">
    <property type="component" value="Chromosome Gxm1"/>
</dbReference>
<sequence length="87" mass="8599">MTINATPTVRGLGTFSGNPITGLAVLAATGLAVLAATGLAVLAATGLAILAATGLTVGVAVVGTFSCAWALTPHSIKLRQRPKKTLM</sequence>
<keyword evidence="1" id="KW-0472">Membrane</keyword>
<keyword evidence="3" id="KW-1185">Reference proteome</keyword>
<dbReference type="EMBL" id="CP045226">
    <property type="protein sequence ID" value="QFS44764.1"/>
    <property type="molecule type" value="Genomic_DNA"/>
</dbReference>
<evidence type="ECO:0000313" key="3">
    <source>
        <dbReference type="Proteomes" id="UP000326678"/>
    </source>
</evidence>
<evidence type="ECO:0000313" key="2">
    <source>
        <dbReference type="EMBL" id="QFS44764.1"/>
    </source>
</evidence>
<feature type="transmembrane region" description="Helical" evidence="1">
    <location>
        <begin position="20"/>
        <end position="42"/>
    </location>
</feature>
<dbReference type="KEGG" id="nsh:GXM_02239"/>
<accession>A0A5P8VWL1</accession>
<keyword evidence="1" id="KW-0812">Transmembrane</keyword>
<proteinExistence type="predicted"/>
<evidence type="ECO:0000256" key="1">
    <source>
        <dbReference type="SAM" id="Phobius"/>
    </source>
</evidence>
<keyword evidence="1" id="KW-1133">Transmembrane helix</keyword>
<name>A0A5P8VWL1_9NOSO</name>